<reference evidence="1" key="2">
    <citation type="journal article" date="2015" name="Fish Shellfish Immunol.">
        <title>Early steps in the European eel (Anguilla anguilla)-Vibrio vulnificus interaction in the gills: Role of the RtxA13 toxin.</title>
        <authorList>
            <person name="Callol A."/>
            <person name="Pajuelo D."/>
            <person name="Ebbesson L."/>
            <person name="Teles M."/>
            <person name="MacKenzie S."/>
            <person name="Amaro C."/>
        </authorList>
    </citation>
    <scope>NUCLEOTIDE SEQUENCE</scope>
</reference>
<organism evidence="1">
    <name type="scientific">Anguilla anguilla</name>
    <name type="common">European freshwater eel</name>
    <name type="synonym">Muraena anguilla</name>
    <dbReference type="NCBI Taxonomy" id="7936"/>
    <lineage>
        <taxon>Eukaryota</taxon>
        <taxon>Metazoa</taxon>
        <taxon>Chordata</taxon>
        <taxon>Craniata</taxon>
        <taxon>Vertebrata</taxon>
        <taxon>Euteleostomi</taxon>
        <taxon>Actinopterygii</taxon>
        <taxon>Neopterygii</taxon>
        <taxon>Teleostei</taxon>
        <taxon>Anguilliformes</taxon>
        <taxon>Anguillidae</taxon>
        <taxon>Anguilla</taxon>
    </lineage>
</organism>
<name>A0A0E9QRL9_ANGAN</name>
<reference evidence="1" key="1">
    <citation type="submission" date="2014-11" db="EMBL/GenBank/DDBJ databases">
        <authorList>
            <person name="Amaro Gonzalez C."/>
        </authorList>
    </citation>
    <scope>NUCLEOTIDE SEQUENCE</scope>
</reference>
<dbReference type="EMBL" id="GBXM01089677">
    <property type="protein sequence ID" value="JAH18900.1"/>
    <property type="molecule type" value="Transcribed_RNA"/>
</dbReference>
<proteinExistence type="predicted"/>
<protein>
    <submittedName>
        <fullName evidence="1">Uncharacterized protein</fullName>
    </submittedName>
</protein>
<dbReference type="AlphaFoldDB" id="A0A0E9QRL9"/>
<evidence type="ECO:0000313" key="1">
    <source>
        <dbReference type="EMBL" id="JAH18900.1"/>
    </source>
</evidence>
<sequence>MNTSHSLCSKVILRGLQCTIKCIPLICMNHSARPGQHHSLTSKYICNITKALLQMNYAKQEPKYTKHKNT</sequence>
<accession>A0A0E9QRL9</accession>